<dbReference type="PANTHER" id="PTHR43116:SF3">
    <property type="entry name" value="CLASS I PEPTIDE CHAIN RELEASE FACTOR"/>
    <property type="match status" value="1"/>
</dbReference>
<comment type="subcellular location">
    <subcellularLocation>
        <location evidence="4">Cytoplasm</location>
    </subcellularLocation>
</comment>
<evidence type="ECO:0000256" key="4">
    <source>
        <dbReference type="HAMAP-Rule" id="MF_00094"/>
    </source>
</evidence>
<evidence type="ECO:0000256" key="1">
    <source>
        <dbReference type="ARBA" id="ARBA00010835"/>
    </source>
</evidence>
<evidence type="ECO:0000256" key="2">
    <source>
        <dbReference type="ARBA" id="ARBA00022481"/>
    </source>
</evidence>
<comment type="similarity">
    <text evidence="1 4">Belongs to the prokaryotic/mitochondrial release factor family.</text>
</comment>
<comment type="PTM">
    <text evidence="4">Methylated by PrmC. Methylation increases the termination efficiency of RF2.</text>
</comment>
<reference evidence="7 8" key="1">
    <citation type="journal article" date="2020" name="Biotechnol. Biofuels">
        <title>New insights from the biogas microbiome by comprehensive genome-resolved metagenomics of nearly 1600 species originating from multiple anaerobic digesters.</title>
        <authorList>
            <person name="Campanaro S."/>
            <person name="Treu L."/>
            <person name="Rodriguez-R L.M."/>
            <person name="Kovalovszki A."/>
            <person name="Ziels R.M."/>
            <person name="Maus I."/>
            <person name="Zhu X."/>
            <person name="Kougias P.G."/>
            <person name="Basile A."/>
            <person name="Luo G."/>
            <person name="Schluter A."/>
            <person name="Konstantinidis K.T."/>
            <person name="Angelidaki I."/>
        </authorList>
    </citation>
    <scope>NUCLEOTIDE SEQUENCE [LARGE SCALE GENOMIC DNA]</scope>
    <source>
        <strain evidence="7">AS27yjCOA_65</strain>
    </source>
</reference>
<dbReference type="Gene3D" id="1.20.58.410">
    <property type="entry name" value="Release factor"/>
    <property type="match status" value="1"/>
</dbReference>
<proteinExistence type="inferred from homology"/>
<evidence type="ECO:0000313" key="8">
    <source>
        <dbReference type="Proteomes" id="UP000524246"/>
    </source>
</evidence>
<dbReference type="NCBIfam" id="TIGR00020">
    <property type="entry name" value="prfB"/>
    <property type="match status" value="1"/>
</dbReference>
<name>A0A7X9FUF7_9DELT</name>
<dbReference type="FunFam" id="3.30.160.20:FF:000010">
    <property type="entry name" value="Peptide chain release factor 2"/>
    <property type="match status" value="1"/>
</dbReference>
<dbReference type="GO" id="GO:0005737">
    <property type="term" value="C:cytoplasm"/>
    <property type="evidence" value="ECO:0007669"/>
    <property type="project" value="UniProtKB-SubCell"/>
</dbReference>
<evidence type="ECO:0000259" key="6">
    <source>
        <dbReference type="PROSITE" id="PS00745"/>
    </source>
</evidence>
<dbReference type="PANTHER" id="PTHR43116">
    <property type="entry name" value="PEPTIDE CHAIN RELEASE FACTOR 2"/>
    <property type="match status" value="1"/>
</dbReference>
<dbReference type="SUPFAM" id="SSF75620">
    <property type="entry name" value="Release factor"/>
    <property type="match status" value="1"/>
</dbReference>
<feature type="domain" description="Prokaryotic-type class I peptide chain release factors" evidence="6">
    <location>
        <begin position="248"/>
        <end position="264"/>
    </location>
</feature>
<dbReference type="HAMAP" id="MF_00094">
    <property type="entry name" value="Rel_fac_2"/>
    <property type="match status" value="1"/>
</dbReference>
<comment type="caution">
    <text evidence="7">The sequence shown here is derived from an EMBL/GenBank/DDBJ whole genome shotgun (WGS) entry which is preliminary data.</text>
</comment>
<dbReference type="InterPro" id="IPR045853">
    <property type="entry name" value="Pep_chain_release_fac_I_sf"/>
</dbReference>
<dbReference type="EMBL" id="JAAZON010000667">
    <property type="protein sequence ID" value="NMC64417.1"/>
    <property type="molecule type" value="Genomic_DNA"/>
</dbReference>
<dbReference type="Pfam" id="PF03462">
    <property type="entry name" value="PCRF"/>
    <property type="match status" value="1"/>
</dbReference>
<dbReference type="InterPro" id="IPR004374">
    <property type="entry name" value="PrfB"/>
</dbReference>
<keyword evidence="3 4" id="KW-0648">Protein biosynthesis</keyword>
<dbReference type="AlphaFoldDB" id="A0A7X9FUF7"/>
<keyword evidence="2 4" id="KW-0488">Methylation</keyword>
<dbReference type="PROSITE" id="PS00745">
    <property type="entry name" value="RF_PROK_I"/>
    <property type="match status" value="1"/>
</dbReference>
<evidence type="ECO:0000313" key="7">
    <source>
        <dbReference type="EMBL" id="NMC64417.1"/>
    </source>
</evidence>
<dbReference type="Proteomes" id="UP000524246">
    <property type="component" value="Unassembled WGS sequence"/>
</dbReference>
<dbReference type="SMART" id="SM00937">
    <property type="entry name" value="PCRF"/>
    <property type="match status" value="1"/>
</dbReference>
<dbReference type="InterPro" id="IPR000352">
    <property type="entry name" value="Pep_chain_release_fac_I"/>
</dbReference>
<sequence>MIDLFEASDVRSALSRIAGQIEALRRFLDVERRKERLNELEAISQEPDFWNDSERAKSLLKERASVQDILDTMTRIEKLFGETEAALELAVETQDPDFIKECQQSLNLLTSEVSKREFLCKMSGDFDRNNAIVEINGGSGGTEAQDWAEMLYRMYLRWSERKGFKIEELDYQPGEVAGIKSVVFMIEGPFAYGYLRSEQGVHRLVRISPFDSNARRHTSFASVAVTPDIEEDIEIDINEKDLRIDTYRSSGAGGQHVNKTDSAVRITHIPSGIVVACQNERSQHKNKATAMKILKAKLYEFEKRKQDDKMDAIKGIRQQIDFGSQIRSYVLQPYRLIKDLRSNYETSSVDAVLDGDIDQFIEAYLLSDLNQGSQKDS</sequence>
<accession>A0A7X9FUF7</accession>
<dbReference type="Gene3D" id="3.30.160.20">
    <property type="match status" value="1"/>
</dbReference>
<dbReference type="GO" id="GO:0016149">
    <property type="term" value="F:translation release factor activity, codon specific"/>
    <property type="evidence" value="ECO:0007669"/>
    <property type="project" value="UniProtKB-UniRule"/>
</dbReference>
<comment type="function">
    <text evidence="4">Peptide chain release factor 2 directs the termination of translation in response to the peptide chain termination codons UGA and UAA.</text>
</comment>
<protein>
    <recommendedName>
        <fullName evidence="4 5">Peptide chain release factor 2</fullName>
        <shortName evidence="4">RF-2</shortName>
    </recommendedName>
</protein>
<gene>
    <name evidence="4 7" type="primary">prfB</name>
    <name evidence="7" type="ORF">GYA55_14730</name>
</gene>
<organism evidence="7 8">
    <name type="scientific">SAR324 cluster bacterium</name>
    <dbReference type="NCBI Taxonomy" id="2024889"/>
    <lineage>
        <taxon>Bacteria</taxon>
        <taxon>Deltaproteobacteria</taxon>
        <taxon>SAR324 cluster</taxon>
    </lineage>
</organism>
<evidence type="ECO:0000256" key="5">
    <source>
        <dbReference type="NCBIfam" id="TIGR00020"/>
    </source>
</evidence>
<keyword evidence="4" id="KW-0963">Cytoplasm</keyword>
<dbReference type="InterPro" id="IPR005139">
    <property type="entry name" value="PCRF"/>
</dbReference>
<dbReference type="Pfam" id="PF00472">
    <property type="entry name" value="RF-1"/>
    <property type="match status" value="1"/>
</dbReference>
<dbReference type="Gene3D" id="3.30.70.1660">
    <property type="match status" value="1"/>
</dbReference>
<evidence type="ECO:0000256" key="3">
    <source>
        <dbReference type="ARBA" id="ARBA00022917"/>
    </source>
</evidence>
<feature type="modified residue" description="N5-methylglutamine" evidence="4">
    <location>
        <position position="255"/>
    </location>
</feature>